<feature type="compositionally biased region" description="Basic residues" evidence="1">
    <location>
        <begin position="90"/>
        <end position="100"/>
    </location>
</feature>
<dbReference type="PANTHER" id="PTHR33667">
    <property type="entry name" value="SI:DKEY-57N24.6"/>
    <property type="match status" value="1"/>
</dbReference>
<dbReference type="EMBL" id="JAHDYR010000062">
    <property type="protein sequence ID" value="KAG9390766.1"/>
    <property type="molecule type" value="Genomic_DNA"/>
</dbReference>
<proteinExistence type="predicted"/>
<feature type="region of interest" description="Disordered" evidence="1">
    <location>
        <begin position="72"/>
        <end position="109"/>
    </location>
</feature>
<dbReference type="Proteomes" id="UP000717585">
    <property type="component" value="Unassembled WGS sequence"/>
</dbReference>
<organism evidence="2 3">
    <name type="scientific">Carpediemonas membranifera</name>
    <dbReference type="NCBI Taxonomy" id="201153"/>
    <lineage>
        <taxon>Eukaryota</taxon>
        <taxon>Metamonada</taxon>
        <taxon>Carpediemonas-like organisms</taxon>
        <taxon>Carpediemonas</taxon>
    </lineage>
</organism>
<sequence length="1032" mass="113064">MVLLTIHAKGKPVEPEAKPFILSFAFCDVFASSEPIDGSTAFDVSFTAELEINEDVVNDIAQTHASLKVSQADSLESLQKRAPTPSGTAKKGKADKKGKNSRPTTVAKPDAEGTVSLDLDISPLLVSFAVKQTFITSGVEMAVRVSTSGPTVPKETLESVNPFLFEVCNITNLPVPTPEGDVPIDGSDATNRWFAPARVALTIFGKHFMSPALSRKVVKTPSGPAVPARLSCTMMVSPDRLHRVWTELADVPATISVFDRIPKEADLGDNPDLEELMKYPHGCAQIDLVELIRGSRTLSVTAPVVQARPTADSRAKPAIDSFFARADTEIGHGCRNFRSDPAQLYAKAAYSPCGTTVKVRVGLGMTLPRTEPPEIVAEEEEVAEGVEEIRIEEPRRGFEVTVLVLEPSVDAVTDISEKVVTANIVYSNRIAREQERKEAREKRLAAHEEHIAALQADNKKPKGKPKGKGAKKAEPVADEPDALQTAKDDFEAKEAMIAEREGTEEAEAREEEARDPLRDMHASDAFASLSLRTLAEDVKHDPTVSVVTGLHLCDHKFDLFLLEAPVNSGILDSILPAVTGKNKLLRNPTAVFPTRHWPDMPLSLVHFRLSAPLLKLAAQPKTWTTCHKVPKDALTALDKFVQIVTTATYLSDVLSRQLLPTPTGVEALQKAFAGMLGKNERGHALIDFEVSEATDSRSLVPNDLARLANHGIKKQSAEHAPRIDNSNPKFVDLQKTRRMDSAGRDFIAKNKDAVLNMSLSVQASRPPKEPLMDKLPEHPQGTFNYSSQALNYSQYHRQKLERIAQAKHVTLGYSKEYTSGAIDTVGQVTVARGDSRDEKSAWRTKEGFNTTIVPKHETGVSQSRADELQTPWDEEAALSLQMPITREEMTDGRAKFTLALDQPGMFENSPEFLKSVHLPGPQGAKEIEALRLKEKEEWRRKIVVDPDQVRLRTMPDRSERPPLTIFTGAYEDPSRSSYEAVLASTRPLHVKGAEGKQFSPMTKRVPSARDAAKGRGRIAPLGAGDKTGAVWG</sequence>
<dbReference type="AlphaFoldDB" id="A0A8J6APZ8"/>
<gene>
    <name evidence="2" type="ORF">J8273_7019</name>
</gene>
<dbReference type="OrthoDB" id="188352at2759"/>
<evidence type="ECO:0000256" key="1">
    <source>
        <dbReference type="SAM" id="MobiDB-lite"/>
    </source>
</evidence>
<dbReference type="PANTHER" id="PTHR33667:SF7">
    <property type="entry name" value="RIKEN CDNA 1810020O05 GENE"/>
    <property type="match status" value="1"/>
</dbReference>
<evidence type="ECO:0000313" key="3">
    <source>
        <dbReference type="Proteomes" id="UP000717585"/>
    </source>
</evidence>
<protein>
    <submittedName>
        <fullName evidence="2">Uncharacterized protein</fullName>
    </submittedName>
</protein>
<reference evidence="2" key="1">
    <citation type="submission" date="2021-05" db="EMBL/GenBank/DDBJ databases">
        <title>A free-living protist that lacks canonical eukaryotic 1 DNA replication and segregation systems.</title>
        <authorList>
            <person name="Salas-Leiva D.E."/>
            <person name="Tromer E.C."/>
            <person name="Curtis B.A."/>
            <person name="Jerlstrom-Hultqvist J."/>
            <person name="Kolisko M."/>
            <person name="Yi Z."/>
            <person name="Salas-Leiva J.S."/>
            <person name="Gallot-Lavallee L."/>
            <person name="Kops G.J.P.L."/>
            <person name="Archibald J.M."/>
            <person name="Simpson A.G.B."/>
            <person name="Roger A.J."/>
        </authorList>
    </citation>
    <scope>NUCLEOTIDE SEQUENCE</scope>
    <source>
        <strain evidence="2">BICM</strain>
    </source>
</reference>
<comment type="caution">
    <text evidence="2">The sequence shown here is derived from an EMBL/GenBank/DDBJ whole genome shotgun (WGS) entry which is preliminary data.</text>
</comment>
<feature type="compositionally biased region" description="Basic residues" evidence="1">
    <location>
        <begin position="461"/>
        <end position="470"/>
    </location>
</feature>
<feature type="region of interest" description="Disordered" evidence="1">
    <location>
        <begin position="993"/>
        <end position="1032"/>
    </location>
</feature>
<evidence type="ECO:0000313" key="2">
    <source>
        <dbReference type="EMBL" id="KAG9390766.1"/>
    </source>
</evidence>
<accession>A0A8J6APZ8</accession>
<keyword evidence="3" id="KW-1185">Reference proteome</keyword>
<feature type="region of interest" description="Disordered" evidence="1">
    <location>
        <begin position="452"/>
        <end position="482"/>
    </location>
</feature>
<name>A0A8J6APZ8_9EUKA</name>